<evidence type="ECO:0000313" key="10">
    <source>
        <dbReference type="EMBL" id="ANJ06171.1"/>
    </source>
</evidence>
<dbReference type="PANTHER" id="PTHR42707:SF3">
    <property type="entry name" value="ACYL-COA DEHYDROGENASE AIDB-RELATED"/>
    <property type="match status" value="1"/>
</dbReference>
<dbReference type="Pfam" id="PF02770">
    <property type="entry name" value="Acyl-CoA_dh_M"/>
    <property type="match status" value="1"/>
</dbReference>
<dbReference type="InterPro" id="IPR009075">
    <property type="entry name" value="AcylCo_DH/oxidase_C"/>
</dbReference>
<dbReference type="RefSeq" id="WP_064726565.1">
    <property type="nucleotide sequence ID" value="NZ_BMRX01000003.1"/>
</dbReference>
<evidence type="ECO:0000256" key="6">
    <source>
        <dbReference type="SAM" id="MobiDB-lite"/>
    </source>
</evidence>
<comment type="similarity">
    <text evidence="2 5">Belongs to the acyl-CoA dehydrogenase family.</text>
</comment>
<dbReference type="KEGG" id="spav:Spa2297_03720"/>
<dbReference type="Gene3D" id="1.20.140.10">
    <property type="entry name" value="Butyryl-CoA Dehydrogenase, subunit A, domain 3"/>
    <property type="match status" value="1"/>
</dbReference>
<gene>
    <name evidence="10" type="ORF">Spa2297_03720</name>
</gene>
<dbReference type="Pfam" id="PF00441">
    <property type="entry name" value="Acyl-CoA_dh_1"/>
    <property type="match status" value="1"/>
</dbReference>
<proteinExistence type="inferred from homology"/>
<feature type="domain" description="Adaptive response protein AidB N-terminal" evidence="9">
    <location>
        <begin position="47"/>
        <end position="201"/>
    </location>
</feature>
<feature type="compositionally biased region" description="Low complexity" evidence="6">
    <location>
        <begin position="229"/>
        <end position="238"/>
    </location>
</feature>
<dbReference type="InterPro" id="IPR009100">
    <property type="entry name" value="AcylCoA_DH/oxidase_NM_dom_sf"/>
</dbReference>
<dbReference type="Gene3D" id="2.40.110.20">
    <property type="match status" value="1"/>
</dbReference>
<evidence type="ECO:0000256" key="5">
    <source>
        <dbReference type="RuleBase" id="RU362125"/>
    </source>
</evidence>
<evidence type="ECO:0000259" key="9">
    <source>
        <dbReference type="Pfam" id="PF18158"/>
    </source>
</evidence>
<dbReference type="GO" id="GO:0003995">
    <property type="term" value="F:acyl-CoA dehydrogenase activity"/>
    <property type="evidence" value="ECO:0007669"/>
    <property type="project" value="InterPro"/>
</dbReference>
<accession>A0A191UTX1</accession>
<dbReference type="InterPro" id="IPR006091">
    <property type="entry name" value="Acyl-CoA_Oxase/DH_mid-dom"/>
</dbReference>
<feature type="domain" description="Acyl-CoA dehydrogenase/oxidase C-terminal" evidence="7">
    <location>
        <begin position="320"/>
        <end position="476"/>
    </location>
</feature>
<reference evidence="10 11" key="1">
    <citation type="submission" date="2016-05" db="EMBL/GenBank/DDBJ databases">
        <title>Non-Contiguous Finished Genome Sequence of Streptomyces parvulus 2297 Integrated Site-Specifically with Actinophage R4.</title>
        <authorList>
            <person name="Nishizawa T."/>
            <person name="Miura T."/>
            <person name="Harada C."/>
            <person name="Guo Y."/>
            <person name="Narisawa K."/>
            <person name="Ohta H."/>
            <person name="Takahashi H."/>
            <person name="Shirai M."/>
        </authorList>
    </citation>
    <scope>NUCLEOTIDE SEQUENCE [LARGE SCALE GENOMIC DNA]</scope>
    <source>
        <strain evidence="10 11">2297</strain>
    </source>
</reference>
<dbReference type="Pfam" id="PF18158">
    <property type="entry name" value="AidB_N"/>
    <property type="match status" value="1"/>
</dbReference>
<evidence type="ECO:0000256" key="4">
    <source>
        <dbReference type="ARBA" id="ARBA00022827"/>
    </source>
</evidence>
<sequence>MTTLAQEPYEESEEHEAYGAYGAYEAYGAYGEGAGRPRGYATHDVANQPPPLAPYDASDDPALLEGLRREGAGWAEDGLRRLGLRAGSAQAQEWGDLANRHEPVLRTHDRYGNRVDEVEYHPSWHHLLRAAVAEGLAGAPWADDRPGAHVARTAGGLVWGHTEAGHGCPTSMTYAAVPALRATPELAEVYEPLLTAREYEPALRTPTEKRGLLAGMGMTEKQGGSDVRTNTTTATPTAEPGVYTLRGHKWFTSAPMSDVFLVLAQAPEGLSCFLVPRVLPDGTRNTFRIQRLKDKLGNRSNASSEPEFDGTVAWLVGPEGRGVKTIIEMVNCTRLDCVMSSATLMRKTLVEAGHHVRHRTAFGARLVDQPLMRNVLADLALESEAATALTLRLAGAADRAVRGDTAEAAFRRIATAVGKYWVTKRGPAFTAEALECLGGNGYVEESGMPRHYREAPLLSIWEGSGNVNALDVLRALGRSPATAHALFAELALARGADARLDAAVARLETGLTGASETGARRLVELMALTLQASLLVRHAPPAVADAFCATRLGGDWGHAFGTLPDSADLDGVLARALPAAD</sequence>
<dbReference type="GeneID" id="91303977"/>
<organism evidence="10 11">
    <name type="scientific">Streptomyces parvulus</name>
    <dbReference type="NCBI Taxonomy" id="146923"/>
    <lineage>
        <taxon>Bacteria</taxon>
        <taxon>Bacillati</taxon>
        <taxon>Actinomycetota</taxon>
        <taxon>Actinomycetes</taxon>
        <taxon>Kitasatosporales</taxon>
        <taxon>Streptomycetaceae</taxon>
        <taxon>Streptomyces</taxon>
    </lineage>
</organism>
<keyword evidence="4 5" id="KW-0274">FAD</keyword>
<name>A0A191UTX1_9ACTN</name>
<dbReference type="InterPro" id="IPR041504">
    <property type="entry name" value="AidB_N"/>
</dbReference>
<dbReference type="InterPro" id="IPR006089">
    <property type="entry name" value="Acyl-CoA_DH_CS"/>
</dbReference>
<evidence type="ECO:0000256" key="1">
    <source>
        <dbReference type="ARBA" id="ARBA00001974"/>
    </source>
</evidence>
<dbReference type="InterPro" id="IPR052904">
    <property type="entry name" value="Acyl-CoA_dehydrogenase-like"/>
</dbReference>
<keyword evidence="5" id="KW-0560">Oxidoreductase</keyword>
<dbReference type="Proteomes" id="UP000078468">
    <property type="component" value="Chromosome"/>
</dbReference>
<feature type="region of interest" description="Disordered" evidence="6">
    <location>
        <begin position="218"/>
        <end position="239"/>
    </location>
</feature>
<dbReference type="PANTHER" id="PTHR42707">
    <property type="entry name" value="ACYL-COA DEHYDROGENASE"/>
    <property type="match status" value="1"/>
</dbReference>
<evidence type="ECO:0000313" key="11">
    <source>
        <dbReference type="Proteomes" id="UP000078468"/>
    </source>
</evidence>
<dbReference type="PROSITE" id="PS00073">
    <property type="entry name" value="ACYL_COA_DH_2"/>
    <property type="match status" value="1"/>
</dbReference>
<evidence type="ECO:0000256" key="3">
    <source>
        <dbReference type="ARBA" id="ARBA00022630"/>
    </source>
</evidence>
<protein>
    <submittedName>
        <fullName evidence="10">DNA alkylation response protein</fullName>
    </submittedName>
</protein>
<evidence type="ECO:0000259" key="7">
    <source>
        <dbReference type="Pfam" id="PF00441"/>
    </source>
</evidence>
<dbReference type="EMBL" id="CP015866">
    <property type="protein sequence ID" value="ANJ06171.1"/>
    <property type="molecule type" value="Genomic_DNA"/>
</dbReference>
<dbReference type="InterPro" id="IPR036250">
    <property type="entry name" value="AcylCo_DH-like_C"/>
</dbReference>
<feature type="domain" description="Acyl-CoA oxidase/dehydrogenase middle" evidence="8">
    <location>
        <begin position="216"/>
        <end position="309"/>
    </location>
</feature>
<evidence type="ECO:0000259" key="8">
    <source>
        <dbReference type="Pfam" id="PF02770"/>
    </source>
</evidence>
<comment type="cofactor">
    <cofactor evidence="1 5">
        <name>FAD</name>
        <dbReference type="ChEBI" id="CHEBI:57692"/>
    </cofactor>
</comment>
<dbReference type="SUPFAM" id="SSF56645">
    <property type="entry name" value="Acyl-CoA dehydrogenase NM domain-like"/>
    <property type="match status" value="1"/>
</dbReference>
<dbReference type="Gene3D" id="6.10.250.600">
    <property type="match status" value="1"/>
</dbReference>
<dbReference type="AlphaFoldDB" id="A0A191UTX1"/>
<dbReference type="SUPFAM" id="SSF47203">
    <property type="entry name" value="Acyl-CoA dehydrogenase C-terminal domain-like"/>
    <property type="match status" value="1"/>
</dbReference>
<evidence type="ECO:0000256" key="2">
    <source>
        <dbReference type="ARBA" id="ARBA00009347"/>
    </source>
</evidence>
<keyword evidence="3 5" id="KW-0285">Flavoprotein</keyword>